<organism evidence="1 2">
    <name type="scientific">Streptomyces caelestis</name>
    <dbReference type="NCBI Taxonomy" id="36816"/>
    <lineage>
        <taxon>Bacteria</taxon>
        <taxon>Bacillati</taxon>
        <taxon>Actinomycetota</taxon>
        <taxon>Actinomycetes</taxon>
        <taxon>Kitasatosporales</taxon>
        <taxon>Streptomycetaceae</taxon>
        <taxon>Streptomyces</taxon>
    </lineage>
</organism>
<name>A0A0M8QMT8_9ACTN</name>
<reference evidence="1 2" key="1">
    <citation type="submission" date="2015-07" db="EMBL/GenBank/DDBJ databases">
        <authorList>
            <person name="Noorani M."/>
        </authorList>
    </citation>
    <scope>NUCLEOTIDE SEQUENCE [LARGE SCALE GENOMIC DNA]</scope>
    <source>
        <strain evidence="1 2">NRRL B-24567</strain>
    </source>
</reference>
<protein>
    <submittedName>
        <fullName evidence="1">ABC transporter</fullName>
    </submittedName>
</protein>
<keyword evidence="2" id="KW-1185">Reference proteome</keyword>
<sequence>MSQVLHTPPPSSAAPPPAGEDLAALAARHGLTVSGARPSLVEYVRQLWDRRHFILAFSRAK</sequence>
<dbReference type="Proteomes" id="UP000037773">
    <property type="component" value="Unassembled WGS sequence"/>
</dbReference>
<accession>A0A0M8QMT8</accession>
<evidence type="ECO:0000313" key="1">
    <source>
        <dbReference type="EMBL" id="KOT36121.1"/>
    </source>
</evidence>
<proteinExistence type="predicted"/>
<comment type="caution">
    <text evidence="1">The sequence shown here is derived from an EMBL/GenBank/DDBJ whole genome shotgun (WGS) entry which is preliminary data.</text>
</comment>
<feature type="non-terminal residue" evidence="1">
    <location>
        <position position="61"/>
    </location>
</feature>
<gene>
    <name evidence="1" type="ORF">ADK41_23130</name>
</gene>
<dbReference type="EMBL" id="LGCN01000209">
    <property type="protein sequence ID" value="KOT36121.1"/>
    <property type="molecule type" value="Genomic_DNA"/>
</dbReference>
<dbReference type="AlphaFoldDB" id="A0A0M8QMT8"/>
<evidence type="ECO:0000313" key="2">
    <source>
        <dbReference type="Proteomes" id="UP000037773"/>
    </source>
</evidence>